<dbReference type="AlphaFoldDB" id="A0A511QA54"/>
<evidence type="ECO:0000256" key="1">
    <source>
        <dbReference type="ARBA" id="ARBA00022553"/>
    </source>
</evidence>
<accession>A0A511QA54</accession>
<evidence type="ECO:0000259" key="7">
    <source>
        <dbReference type="PROSITE" id="PS50110"/>
    </source>
</evidence>
<dbReference type="PROSITE" id="PS50930">
    <property type="entry name" value="HTH_LYTTR"/>
    <property type="match status" value="1"/>
</dbReference>
<sequence>MLTALVIDDEQFAREELTELLNETGQIEVIGEASNAIMGLRKINELRPDVVFLDIQMPQVTGIELLSMLDPETMPYVVFITAYDQYAIQAFEDNAFDYLLKPVDPQRLHKTVTRLNKAIQQHTLVQPIAKIAPDRLKQIPCMGHNRIVLVATTAVECAYSDISGVHIHSENQTVSTQLTLKTLEERTALVRCHRQYLVNIQAIHEIKLLENGLAEIMTRTGFEIPVSRRYLKTLKEMIGITH</sequence>
<keyword evidence="4" id="KW-0238">DNA-binding</keyword>
<dbReference type="SMART" id="SM00850">
    <property type="entry name" value="LytTR"/>
    <property type="match status" value="1"/>
</dbReference>
<dbReference type="PROSITE" id="PS50110">
    <property type="entry name" value="RESPONSE_REGULATORY"/>
    <property type="match status" value="1"/>
</dbReference>
<dbReference type="Gene3D" id="2.40.50.1020">
    <property type="entry name" value="LytTr DNA-binding domain"/>
    <property type="match status" value="1"/>
</dbReference>
<evidence type="ECO:0000259" key="8">
    <source>
        <dbReference type="PROSITE" id="PS50930"/>
    </source>
</evidence>
<feature type="domain" description="HTH LytTR-type" evidence="8">
    <location>
        <begin position="139"/>
        <end position="240"/>
    </location>
</feature>
<dbReference type="NCBIfam" id="NF008677">
    <property type="entry name" value="PRK11697.1"/>
    <property type="match status" value="1"/>
</dbReference>
<evidence type="ECO:0000256" key="4">
    <source>
        <dbReference type="ARBA" id="ARBA00023125"/>
    </source>
</evidence>
<reference evidence="9 10" key="1">
    <citation type="submission" date="2019-07" db="EMBL/GenBank/DDBJ databases">
        <title>Whole genome shotgun sequence of Vibrio sagamiensis NBRC 104589.</title>
        <authorList>
            <person name="Hosoyama A."/>
            <person name="Uohara A."/>
            <person name="Ohji S."/>
            <person name="Ichikawa N."/>
        </authorList>
    </citation>
    <scope>NUCLEOTIDE SEQUENCE [LARGE SCALE GENOMIC DNA]</scope>
    <source>
        <strain evidence="9 10">NBRC 104589</strain>
    </source>
</reference>
<evidence type="ECO:0000256" key="5">
    <source>
        <dbReference type="ARBA" id="ARBA00023163"/>
    </source>
</evidence>
<evidence type="ECO:0000256" key="6">
    <source>
        <dbReference type="PROSITE-ProRule" id="PRU00169"/>
    </source>
</evidence>
<evidence type="ECO:0000313" key="9">
    <source>
        <dbReference type="EMBL" id="GEM74154.1"/>
    </source>
</evidence>
<proteinExistence type="predicted"/>
<dbReference type="OrthoDB" id="236568at2"/>
<dbReference type="RefSeq" id="WP_039978949.1">
    <property type="nucleotide sequence ID" value="NZ_BAOJ01000005.1"/>
</dbReference>
<dbReference type="InterPro" id="IPR001789">
    <property type="entry name" value="Sig_transdc_resp-reg_receiver"/>
</dbReference>
<evidence type="ECO:0000256" key="3">
    <source>
        <dbReference type="ARBA" id="ARBA00023015"/>
    </source>
</evidence>
<dbReference type="CDD" id="cd17532">
    <property type="entry name" value="REC_LytTR_AlgR-like"/>
    <property type="match status" value="1"/>
</dbReference>
<dbReference type="GO" id="GO:0003677">
    <property type="term" value="F:DNA binding"/>
    <property type="evidence" value="ECO:0007669"/>
    <property type="project" value="UniProtKB-KW"/>
</dbReference>
<comment type="caution">
    <text evidence="9">The sequence shown here is derived from an EMBL/GenBank/DDBJ whole genome shotgun (WGS) entry which is preliminary data.</text>
</comment>
<dbReference type="InterPro" id="IPR007492">
    <property type="entry name" value="LytTR_DNA-bd_dom"/>
</dbReference>
<keyword evidence="10" id="KW-1185">Reference proteome</keyword>
<dbReference type="SUPFAM" id="SSF52172">
    <property type="entry name" value="CheY-like"/>
    <property type="match status" value="1"/>
</dbReference>
<keyword evidence="5" id="KW-0804">Transcription</keyword>
<dbReference type="InterPro" id="IPR011006">
    <property type="entry name" value="CheY-like_superfamily"/>
</dbReference>
<keyword evidence="3" id="KW-0805">Transcription regulation</keyword>
<organism evidence="9 10">
    <name type="scientific">Vibrio sagamiensis NBRC 104589</name>
    <dbReference type="NCBI Taxonomy" id="1219064"/>
    <lineage>
        <taxon>Bacteria</taxon>
        <taxon>Pseudomonadati</taxon>
        <taxon>Pseudomonadota</taxon>
        <taxon>Gammaproteobacteria</taxon>
        <taxon>Vibrionales</taxon>
        <taxon>Vibrionaceae</taxon>
        <taxon>Vibrio</taxon>
    </lineage>
</organism>
<dbReference type="PANTHER" id="PTHR37299:SF1">
    <property type="entry name" value="STAGE 0 SPORULATION PROTEIN A HOMOLOG"/>
    <property type="match status" value="1"/>
</dbReference>
<dbReference type="SMART" id="SM00448">
    <property type="entry name" value="REC"/>
    <property type="match status" value="1"/>
</dbReference>
<dbReference type="PANTHER" id="PTHR37299">
    <property type="entry name" value="TRANSCRIPTIONAL REGULATOR-RELATED"/>
    <property type="match status" value="1"/>
</dbReference>
<evidence type="ECO:0000256" key="2">
    <source>
        <dbReference type="ARBA" id="ARBA00023012"/>
    </source>
</evidence>
<evidence type="ECO:0000313" key="10">
    <source>
        <dbReference type="Proteomes" id="UP000321922"/>
    </source>
</evidence>
<dbReference type="FunFam" id="3.40.50.2300:FF:000051">
    <property type="entry name" value="Two-component response regulator yehT"/>
    <property type="match status" value="1"/>
</dbReference>
<dbReference type="Proteomes" id="UP000321922">
    <property type="component" value="Unassembled WGS sequence"/>
</dbReference>
<keyword evidence="1 6" id="KW-0597">Phosphoprotein</keyword>
<protein>
    <submittedName>
        <fullName evidence="9">Putative response regulatory protein</fullName>
    </submittedName>
</protein>
<dbReference type="Pfam" id="PF00072">
    <property type="entry name" value="Response_reg"/>
    <property type="match status" value="1"/>
</dbReference>
<dbReference type="GO" id="GO:0000156">
    <property type="term" value="F:phosphorelay response regulator activity"/>
    <property type="evidence" value="ECO:0007669"/>
    <property type="project" value="InterPro"/>
</dbReference>
<feature type="domain" description="Response regulatory" evidence="7">
    <location>
        <begin position="3"/>
        <end position="116"/>
    </location>
</feature>
<dbReference type="EMBL" id="BJXJ01000002">
    <property type="protein sequence ID" value="GEM74154.1"/>
    <property type="molecule type" value="Genomic_DNA"/>
</dbReference>
<dbReference type="InterPro" id="IPR046947">
    <property type="entry name" value="LytR-like"/>
</dbReference>
<feature type="modified residue" description="4-aspartylphosphate" evidence="6">
    <location>
        <position position="54"/>
    </location>
</feature>
<keyword evidence="2" id="KW-0902">Two-component regulatory system</keyword>
<dbReference type="Gene3D" id="3.40.50.2300">
    <property type="match status" value="1"/>
</dbReference>
<name>A0A511QA54_9VIBR</name>
<gene>
    <name evidence="9" type="ORF">VSA01S_02660</name>
</gene>
<dbReference type="Pfam" id="PF04397">
    <property type="entry name" value="LytTR"/>
    <property type="match status" value="1"/>
</dbReference>